<dbReference type="EMBL" id="BORJ01000004">
    <property type="protein sequence ID" value="GIN96060.1"/>
    <property type="molecule type" value="Genomic_DNA"/>
</dbReference>
<evidence type="ECO:0000313" key="2">
    <source>
        <dbReference type="Proteomes" id="UP000680670"/>
    </source>
</evidence>
<reference evidence="1 2" key="1">
    <citation type="submission" date="2021-03" db="EMBL/GenBank/DDBJ databases">
        <title>Antimicrobial resistance genes in bacteria isolated from Japanese honey, and their potential for conferring macrolide and lincosamide resistance in the American foulbrood pathogen Paenibacillus larvae.</title>
        <authorList>
            <person name="Okamoto M."/>
            <person name="Kumagai M."/>
            <person name="Kanamori H."/>
            <person name="Takamatsu D."/>
        </authorList>
    </citation>
    <scope>NUCLEOTIDE SEQUENCE [LARGE SCALE GENOMIC DNA]</scope>
    <source>
        <strain evidence="1 2">J6TS1</strain>
    </source>
</reference>
<comment type="caution">
    <text evidence="1">The sequence shown here is derived from an EMBL/GenBank/DDBJ whole genome shotgun (WGS) entry which is preliminary data.</text>
</comment>
<keyword evidence="2" id="KW-1185">Reference proteome</keyword>
<dbReference type="Proteomes" id="UP000680670">
    <property type="component" value="Unassembled WGS sequence"/>
</dbReference>
<gene>
    <name evidence="1" type="ORF">J6TS1_19300</name>
</gene>
<name>A0ABQ4KX35_SIMTE</name>
<accession>A0ABQ4KX35</accession>
<protein>
    <submittedName>
        <fullName evidence="1">Uncharacterized protein</fullName>
    </submittedName>
</protein>
<proteinExistence type="predicted"/>
<sequence>MLYKEFDQMTKELCISQGVNIQPKMTHHEMFRVACERVSTNKLSKDFTFIKDDENEFFIILQEIIFKELKRRDMQEEEFLGDIHYYESKRAPGSALQVVRSRGSVIWLRLNQFMQVSIKRASDKRTERKMVVFIRYSKGDY</sequence>
<organism evidence="1 2">
    <name type="scientific">Siminovitchia terrae</name>
    <name type="common">Bacillus terrae</name>
    <dbReference type="NCBI Taxonomy" id="1914933"/>
    <lineage>
        <taxon>Bacteria</taxon>
        <taxon>Bacillati</taxon>
        <taxon>Bacillota</taxon>
        <taxon>Bacilli</taxon>
        <taxon>Bacillales</taxon>
        <taxon>Bacillaceae</taxon>
        <taxon>Siminovitchia</taxon>
    </lineage>
</organism>
<evidence type="ECO:0000313" key="1">
    <source>
        <dbReference type="EMBL" id="GIN96060.1"/>
    </source>
</evidence>